<dbReference type="EMBL" id="CP041616">
    <property type="protein sequence ID" value="QDO87337.1"/>
    <property type="molecule type" value="Genomic_DNA"/>
</dbReference>
<dbReference type="InterPro" id="IPR013766">
    <property type="entry name" value="Thioredoxin_domain"/>
</dbReference>
<feature type="compositionally biased region" description="Low complexity" evidence="6">
    <location>
        <begin position="97"/>
        <end position="132"/>
    </location>
</feature>
<comment type="similarity">
    <text evidence="1">Belongs to the thioredoxin family. DsbA subfamily.</text>
</comment>
<dbReference type="Gene3D" id="3.40.30.10">
    <property type="entry name" value="Glutaredoxin"/>
    <property type="match status" value="1"/>
</dbReference>
<dbReference type="Proteomes" id="UP000315395">
    <property type="component" value="Chromosome"/>
</dbReference>
<dbReference type="PANTHER" id="PTHR13887">
    <property type="entry name" value="GLUTATHIONE S-TRANSFERASE KAPPA"/>
    <property type="match status" value="1"/>
</dbReference>
<keyword evidence="4" id="KW-1015">Disulfide bond</keyword>
<feature type="transmembrane region" description="Helical" evidence="7">
    <location>
        <begin position="36"/>
        <end position="57"/>
    </location>
</feature>
<evidence type="ECO:0000313" key="9">
    <source>
        <dbReference type="EMBL" id="QDO87337.1"/>
    </source>
</evidence>
<evidence type="ECO:0000256" key="3">
    <source>
        <dbReference type="ARBA" id="ARBA00023002"/>
    </source>
</evidence>
<evidence type="ECO:0000256" key="6">
    <source>
        <dbReference type="SAM" id="MobiDB-lite"/>
    </source>
</evidence>
<keyword evidence="7" id="KW-0812">Transmembrane</keyword>
<keyword evidence="2" id="KW-0732">Signal</keyword>
<dbReference type="PROSITE" id="PS51352">
    <property type="entry name" value="THIOREDOXIN_2"/>
    <property type="match status" value="1"/>
</dbReference>
<dbReference type="RefSeq" id="WP_143781995.1">
    <property type="nucleotide sequence ID" value="NZ_CP041616.1"/>
</dbReference>
<evidence type="ECO:0000256" key="5">
    <source>
        <dbReference type="ARBA" id="ARBA00023284"/>
    </source>
</evidence>
<sequence>MSTPSGQGPRGDDQSSAPIAPIPQQSGQHKSNTASIMWAIATIVVALVGGFLIYTAITQDDEPAEAGPGSSADSTADSETDASQELTEADPTEADPAGETPEPGTGAGTAQAAPESAAAPTAAPEEPATERPTLSDEQRQFLLDLPRREADDPLAKGDVDAPVVIIEYADYRCPFCASWGRDVQPALQDLIDDGTVRFEFRDRVLFGEDSEATALAARAAGEQGMYWEYHDAVFAAAPDSGHPDMPREKLLGLAEDIGIPDLASFEADLDSDELREAMEADNAEADSLGVRSTPTFLVNTTALVGAQPEQVFRQAIEQELTAVQDGR</sequence>
<keyword evidence="5" id="KW-0676">Redox-active center</keyword>
<evidence type="ECO:0000256" key="7">
    <source>
        <dbReference type="SAM" id="Phobius"/>
    </source>
</evidence>
<reference evidence="9 10" key="1">
    <citation type="submission" date="2019-07" db="EMBL/GenBank/DDBJ databases">
        <title>complete genome sequencing of Ornithinimicrobium sp. H23M54.</title>
        <authorList>
            <person name="Bae J.-W."/>
            <person name="Lee S.-Y."/>
        </authorList>
    </citation>
    <scope>NUCLEOTIDE SEQUENCE [LARGE SCALE GENOMIC DNA]</scope>
    <source>
        <strain evidence="9 10">H23M54</strain>
    </source>
</reference>
<feature type="domain" description="Thioredoxin" evidence="8">
    <location>
        <begin position="107"/>
        <end position="283"/>
    </location>
</feature>
<organism evidence="9 10">
    <name type="scientific">Ornithinimicrobium ciconiae</name>
    <dbReference type="NCBI Taxonomy" id="2594265"/>
    <lineage>
        <taxon>Bacteria</taxon>
        <taxon>Bacillati</taxon>
        <taxon>Actinomycetota</taxon>
        <taxon>Actinomycetes</taxon>
        <taxon>Micrococcales</taxon>
        <taxon>Ornithinimicrobiaceae</taxon>
        <taxon>Ornithinimicrobium</taxon>
    </lineage>
</organism>
<dbReference type="OrthoDB" id="117402at2"/>
<evidence type="ECO:0000256" key="2">
    <source>
        <dbReference type="ARBA" id="ARBA00022729"/>
    </source>
</evidence>
<feature type="compositionally biased region" description="Acidic residues" evidence="6">
    <location>
        <begin position="76"/>
        <end position="93"/>
    </location>
</feature>
<name>A0A516G727_9MICO</name>
<protein>
    <recommendedName>
        <fullName evidence="8">Thioredoxin domain-containing protein</fullName>
    </recommendedName>
</protein>
<keyword evidence="7" id="KW-0472">Membrane</keyword>
<evidence type="ECO:0000259" key="8">
    <source>
        <dbReference type="PROSITE" id="PS51352"/>
    </source>
</evidence>
<evidence type="ECO:0000313" key="10">
    <source>
        <dbReference type="Proteomes" id="UP000315395"/>
    </source>
</evidence>
<keyword evidence="10" id="KW-1185">Reference proteome</keyword>
<feature type="region of interest" description="Disordered" evidence="6">
    <location>
        <begin position="1"/>
        <end position="28"/>
    </location>
</feature>
<dbReference type="SUPFAM" id="SSF52833">
    <property type="entry name" value="Thioredoxin-like"/>
    <property type="match status" value="1"/>
</dbReference>
<feature type="region of interest" description="Disordered" evidence="6">
    <location>
        <begin position="61"/>
        <end position="136"/>
    </location>
</feature>
<dbReference type="KEGG" id="orz:FNH13_02480"/>
<dbReference type="PANTHER" id="PTHR13887:SF14">
    <property type="entry name" value="DISULFIDE BOND FORMATION PROTEIN D"/>
    <property type="match status" value="1"/>
</dbReference>
<accession>A0A516G727</accession>
<keyword evidence="7" id="KW-1133">Transmembrane helix</keyword>
<dbReference type="InterPro" id="IPR012336">
    <property type="entry name" value="Thioredoxin-like_fold"/>
</dbReference>
<proteinExistence type="inferred from homology"/>
<dbReference type="Pfam" id="PF13462">
    <property type="entry name" value="Thioredoxin_4"/>
    <property type="match status" value="1"/>
</dbReference>
<dbReference type="AlphaFoldDB" id="A0A516G727"/>
<evidence type="ECO:0000256" key="4">
    <source>
        <dbReference type="ARBA" id="ARBA00023157"/>
    </source>
</evidence>
<keyword evidence="3" id="KW-0560">Oxidoreductase</keyword>
<gene>
    <name evidence="9" type="ORF">FNH13_02480</name>
</gene>
<evidence type="ECO:0000256" key="1">
    <source>
        <dbReference type="ARBA" id="ARBA00005791"/>
    </source>
</evidence>
<dbReference type="GO" id="GO:0016491">
    <property type="term" value="F:oxidoreductase activity"/>
    <property type="evidence" value="ECO:0007669"/>
    <property type="project" value="UniProtKB-KW"/>
</dbReference>
<dbReference type="InterPro" id="IPR036249">
    <property type="entry name" value="Thioredoxin-like_sf"/>
</dbReference>